<keyword evidence="1" id="KW-0732">Signal</keyword>
<evidence type="ECO:0000313" key="3">
    <source>
        <dbReference type="Proteomes" id="UP000615580"/>
    </source>
</evidence>
<name>A0ABS0LET1_9CORY</name>
<proteinExistence type="predicted"/>
<gene>
    <name evidence="2" type="ORF">I4J41_11625</name>
</gene>
<feature type="chain" id="PRO_5045755250" description="Cell wall binding repeat 2" evidence="1">
    <location>
        <begin position="23"/>
        <end position="492"/>
    </location>
</feature>
<evidence type="ECO:0000256" key="1">
    <source>
        <dbReference type="SAM" id="SignalP"/>
    </source>
</evidence>
<protein>
    <recommendedName>
        <fullName evidence="4">Cell wall binding repeat 2</fullName>
    </recommendedName>
</protein>
<feature type="signal peptide" evidence="1">
    <location>
        <begin position="1"/>
        <end position="22"/>
    </location>
</feature>
<dbReference type="Proteomes" id="UP000615580">
    <property type="component" value="Unassembled WGS sequence"/>
</dbReference>
<reference evidence="2 3" key="1">
    <citation type="journal article" date="2020" name="J. Clin. Microbiol.">
        <title>Assessing the Genetic Diversity of Austrian Corynebacterium diphtheriae Clinical Isolates, 2011-2019.</title>
        <authorList>
            <person name="Schaeffer J."/>
            <person name="Huhulescu S."/>
            <person name="Stoeger A."/>
            <person name="Allerberger F."/>
            <person name="Ruppitsch W."/>
        </authorList>
    </citation>
    <scope>NUCLEOTIDE SEQUENCE [LARGE SCALE GENOMIC DNA]</scope>
    <source>
        <strain evidence="2 3">04-17</strain>
    </source>
</reference>
<comment type="caution">
    <text evidence="2">The sequence shown here is derived from an EMBL/GenBank/DDBJ whole genome shotgun (WGS) entry which is preliminary data.</text>
</comment>
<dbReference type="PROSITE" id="PS51257">
    <property type="entry name" value="PROKAR_LIPOPROTEIN"/>
    <property type="match status" value="1"/>
</dbReference>
<sequence length="492" mass="52727">MRFPKPALVLAIAAGMTLSACGSDSATKDIRVAGSELSLDKTVLVADSSGVEVSQAFFPDADKVDSVVVAGGTAQHRWEGAQEAIKRGIPLLVDDSSNTEAINAEIERLGVKDVVRIGDPVADAQQVAPVPPAPDHPTDTSMARQITEFSAEHGHLDGGAVVLVSQATSAASVATAKASGATVEYLSSGDPRESATLQKDAHAKVLGLGPSFSNQERFHRAVDMLQGPEVPGGGHLIFPEHRLVALYGHPSGGALGVMGEQPAPEAVAKVKELTDHYAGIDPQTTTVPAFEIIATVASADPGPDGNYSNEGNIEELGPWVDEIGKAGGYAVLDLQPGSVNFFDQAKQFEELLKLPHVGLALDPEWRINPGEKPMERVGSVEAAEINSTAEWLAGLVRDNNLPQKPFVVHQFQWQMVRGREQLNTTAPELAWILHADGHGPARDKFATWEMVQQDLQVEFTMAWKNFVDEDTPMFTPEQTMDIYPRPGFISYQ</sequence>
<keyword evidence="3" id="KW-1185">Reference proteome</keyword>
<dbReference type="RefSeq" id="WP_197690325.1">
    <property type="nucleotide sequence ID" value="NZ_JADQUD010000059.1"/>
</dbReference>
<accession>A0ABS0LET1</accession>
<dbReference type="EMBL" id="JADQUG010000066">
    <property type="protein sequence ID" value="MBG9355190.1"/>
    <property type="molecule type" value="Genomic_DNA"/>
</dbReference>
<organism evidence="2 3">
    <name type="scientific">Corynebacterium belfantii</name>
    <dbReference type="NCBI Taxonomy" id="2014537"/>
    <lineage>
        <taxon>Bacteria</taxon>
        <taxon>Bacillati</taxon>
        <taxon>Actinomycetota</taxon>
        <taxon>Actinomycetes</taxon>
        <taxon>Mycobacteriales</taxon>
        <taxon>Corynebacteriaceae</taxon>
        <taxon>Corynebacterium</taxon>
    </lineage>
</organism>
<evidence type="ECO:0008006" key="4">
    <source>
        <dbReference type="Google" id="ProtNLM"/>
    </source>
</evidence>
<evidence type="ECO:0000313" key="2">
    <source>
        <dbReference type="EMBL" id="MBG9355190.1"/>
    </source>
</evidence>